<feature type="region of interest" description="Disordered" evidence="1">
    <location>
        <begin position="18"/>
        <end position="104"/>
    </location>
</feature>
<gene>
    <name evidence="3" type="ORF">MCHLO_13525</name>
</gene>
<feature type="transmembrane region" description="Helical" evidence="2">
    <location>
        <begin position="396"/>
        <end position="418"/>
    </location>
</feature>
<evidence type="ECO:0000256" key="2">
    <source>
        <dbReference type="SAM" id="Phobius"/>
    </source>
</evidence>
<keyword evidence="2" id="KW-0472">Membrane</keyword>
<dbReference type="EMBL" id="DF849364">
    <property type="protein sequence ID" value="GAT56935.1"/>
    <property type="molecule type" value="Genomic_DNA"/>
</dbReference>
<feature type="transmembrane region" description="Helical" evidence="2">
    <location>
        <begin position="358"/>
        <end position="376"/>
    </location>
</feature>
<reference evidence="3" key="1">
    <citation type="submission" date="2014-09" db="EMBL/GenBank/DDBJ databases">
        <title>Genome sequence of the luminous mushroom Mycena chlorophos for searching fungal bioluminescence genes.</title>
        <authorList>
            <person name="Tanaka Y."/>
            <person name="Kasuga D."/>
            <person name="Oba Y."/>
            <person name="Hase S."/>
            <person name="Sato K."/>
            <person name="Oba Y."/>
            <person name="Sakakibara Y."/>
        </authorList>
    </citation>
    <scope>NUCLEOTIDE SEQUENCE</scope>
</reference>
<feature type="transmembrane region" description="Helical" evidence="2">
    <location>
        <begin position="317"/>
        <end position="337"/>
    </location>
</feature>
<organism evidence="3 4">
    <name type="scientific">Mycena chlorophos</name>
    <name type="common">Agaric fungus</name>
    <name type="synonym">Agaricus chlorophos</name>
    <dbReference type="NCBI Taxonomy" id="658473"/>
    <lineage>
        <taxon>Eukaryota</taxon>
        <taxon>Fungi</taxon>
        <taxon>Dikarya</taxon>
        <taxon>Basidiomycota</taxon>
        <taxon>Agaricomycotina</taxon>
        <taxon>Agaricomycetes</taxon>
        <taxon>Agaricomycetidae</taxon>
        <taxon>Agaricales</taxon>
        <taxon>Marasmiineae</taxon>
        <taxon>Mycenaceae</taxon>
        <taxon>Mycena</taxon>
    </lineage>
</organism>
<proteinExistence type="predicted"/>
<evidence type="ECO:0000313" key="4">
    <source>
        <dbReference type="Proteomes" id="UP000815677"/>
    </source>
</evidence>
<evidence type="ECO:0000313" key="3">
    <source>
        <dbReference type="EMBL" id="GAT56935.1"/>
    </source>
</evidence>
<dbReference type="Proteomes" id="UP000815677">
    <property type="component" value="Unassembled WGS sequence"/>
</dbReference>
<keyword evidence="2" id="KW-1133">Transmembrane helix</keyword>
<feature type="compositionally biased region" description="Basic residues" evidence="1">
    <location>
        <begin position="69"/>
        <end position="81"/>
    </location>
</feature>
<keyword evidence="4" id="KW-1185">Reference proteome</keyword>
<protein>
    <submittedName>
        <fullName evidence="3">Uncharacterized protein</fullName>
    </submittedName>
</protein>
<name>A0ABQ0M0Y7_MYCCL</name>
<evidence type="ECO:0000256" key="1">
    <source>
        <dbReference type="SAM" id="MobiDB-lite"/>
    </source>
</evidence>
<keyword evidence="2" id="KW-0812">Transmembrane</keyword>
<sequence>MVLASAVWCRITAAERVEAESHRIDRHKRSKRPQQSAPGFREDDQQRRGFSFLHRAMTARSRLNLARPPPRKPSQRRRAPRLHSSESSSARSEPTPPVGPLCFPTTVTGHGYESRRTSTTCLTASTAYRGLARSQKEGRLLLGAASEAGRSGIVARPSSNDTTHHSQDMRIYRALPRVNHETTHNQRSRQTSTCQARGRAGRVCCLTPNPPPTTFCVDDLVAVKDGNEDRGNASQTEGGIVGLGSQRIGRRTRRTTMPLDLPHYLRSVLAQDIEAQEAQELVLCLLLCLPSFDFADLHCCSPCGYYRFFLLMRTSSTILTVSLRCCLNALAWACAFLPTRSALPMDLPRLSSGFRSCYISLVYATYIIRVALVVSPTMPRASLFLGPTADSFPGSVVLLISVLSPLPTLALLWCPWAYNRPTGGSPSDCCAWSQLVYDAAAAEHGSEPRIGALGSWDVLWMWPKIT</sequence>
<accession>A0ABQ0M0Y7</accession>